<dbReference type="Gene3D" id="1.10.150.900">
    <property type="match status" value="1"/>
</dbReference>
<feature type="binding site" evidence="7">
    <location>
        <position position="209"/>
    </location>
    <ligand>
        <name>Zn(2+)</name>
        <dbReference type="ChEBI" id="CHEBI:29105"/>
        <label>1</label>
    </ligand>
</feature>
<evidence type="ECO:0000313" key="10">
    <source>
        <dbReference type="Proteomes" id="UP000279236"/>
    </source>
</evidence>
<reference evidence="9 10" key="1">
    <citation type="submission" date="2018-11" db="EMBL/GenBank/DDBJ databases">
        <title>Genome sequence of Apiotrichum porosum DSM 27194.</title>
        <authorList>
            <person name="Aliyu H."/>
            <person name="Gorte O."/>
            <person name="Ochsenreither K."/>
        </authorList>
    </citation>
    <scope>NUCLEOTIDE SEQUENCE [LARGE SCALE GENOMIC DNA]</scope>
    <source>
        <strain evidence="9 10">DSM 27194</strain>
    </source>
</reference>
<dbReference type="Pfam" id="PF01546">
    <property type="entry name" value="Peptidase_M20"/>
    <property type="match status" value="1"/>
</dbReference>
<dbReference type="CDD" id="cd05674">
    <property type="entry name" value="M20_yscS"/>
    <property type="match status" value="1"/>
</dbReference>
<keyword evidence="10" id="KW-1185">Reference proteome</keyword>
<feature type="active site" description="Proton acceptor" evidence="6">
    <location>
        <position position="244"/>
    </location>
</feature>
<dbReference type="STRING" id="105984.A0A427Y1J3"/>
<dbReference type="GeneID" id="39591022"/>
<dbReference type="PANTHER" id="PTHR45962:SF1">
    <property type="entry name" value="N-FATTY-ACYL-AMINO ACID SYNTHASE_HYDROLASE PM20D1"/>
    <property type="match status" value="1"/>
</dbReference>
<evidence type="ECO:0000256" key="4">
    <source>
        <dbReference type="ARBA" id="ARBA00022801"/>
    </source>
</evidence>
<feature type="region of interest" description="Disordered" evidence="8">
    <location>
        <begin position="1"/>
        <end position="21"/>
    </location>
</feature>
<organism evidence="9 10">
    <name type="scientific">Apiotrichum porosum</name>
    <dbReference type="NCBI Taxonomy" id="105984"/>
    <lineage>
        <taxon>Eukaryota</taxon>
        <taxon>Fungi</taxon>
        <taxon>Dikarya</taxon>
        <taxon>Basidiomycota</taxon>
        <taxon>Agaricomycotina</taxon>
        <taxon>Tremellomycetes</taxon>
        <taxon>Trichosporonales</taxon>
        <taxon>Trichosporonaceae</taxon>
        <taxon>Apiotrichum</taxon>
    </lineage>
</organism>
<feature type="binding site" evidence="7">
    <location>
        <position position="576"/>
    </location>
    <ligand>
        <name>Zn(2+)</name>
        <dbReference type="ChEBI" id="CHEBI:29105"/>
        <label>1</label>
    </ligand>
</feature>
<feature type="binding site" evidence="7">
    <location>
        <position position="209"/>
    </location>
    <ligand>
        <name>Zn(2+)</name>
        <dbReference type="ChEBI" id="CHEBI:29105"/>
        <label>2</label>
    </ligand>
</feature>
<dbReference type="GO" id="GO:0046872">
    <property type="term" value="F:metal ion binding"/>
    <property type="evidence" value="ECO:0007669"/>
    <property type="project" value="UniProtKB-KW"/>
</dbReference>
<sequence length="607" mass="66456">MNDKQGDHLLPAPAPASAPPRPGMSLAKKVLIGVLATLFIGTQTHTSWTRHVVQTNSLPTFVASMTSASAACGQVAAILPSPEDMDSRVVWAAKDRIIKWHQDSVRIATEVFDEMGAPGDDPRWEVFEKFHRHLADAYPLAHAAMTKTTVDTWGLIYEWIGSDPSLKPLFLTGHQDVVPVLKETEYLWEHPPFSGDYDGTYIWGRGSSDDKSSVTGIMAAIELLLERGKFEPKRTIVLGFGHDEERGGMRGAPAIRDWILAKYGKDSMAMLVDESSHGIETQWGQTFGLPAVAEKGKFDLNMTVFTRGGHSSIPPAHTGIGLTSLLVATLERHPHEPRLEKTSPIWGFLQCAADYASDMPKDLKKAVKKSNAGDKKAFKHLPRKLIEAMPGRAGPGQGNIVEALMTTTQAADIIYGGAKINALPEVVSTFVNYRIDVGSSVAELQQRIFDTLLPTAKEFDLALVGFGRSFKPKHTAVGTVTLDTPAWGEDLEPAPISPTNVESPAWRMLAGTARAIWASRADVSPDGTVANLSSTDDLIMAPYMMTGNTDTRRYWDLTGNIYRFRYISDTESQGPHTINERVAADAMVEFTRFFMALILNVDANAEL</sequence>
<feature type="active site" evidence="6">
    <location>
        <position position="176"/>
    </location>
</feature>
<keyword evidence="5 7" id="KW-0862">Zinc</keyword>
<dbReference type="RefSeq" id="XP_028478380.1">
    <property type="nucleotide sequence ID" value="XM_028621928.1"/>
</dbReference>
<dbReference type="AlphaFoldDB" id="A0A427Y1J3"/>
<dbReference type="SUPFAM" id="SSF53187">
    <property type="entry name" value="Zn-dependent exopeptidases"/>
    <property type="match status" value="1"/>
</dbReference>
<evidence type="ECO:0000256" key="6">
    <source>
        <dbReference type="PIRSR" id="PIRSR037217-1"/>
    </source>
</evidence>
<dbReference type="Proteomes" id="UP000279236">
    <property type="component" value="Unassembled WGS sequence"/>
</dbReference>
<proteinExistence type="inferred from homology"/>
<evidence type="ECO:0000256" key="2">
    <source>
        <dbReference type="ARBA" id="ARBA00022670"/>
    </source>
</evidence>
<evidence type="ECO:0000256" key="3">
    <source>
        <dbReference type="ARBA" id="ARBA00022723"/>
    </source>
</evidence>
<evidence type="ECO:0000313" key="9">
    <source>
        <dbReference type="EMBL" id="RSH84932.1"/>
    </source>
</evidence>
<dbReference type="GO" id="GO:0051603">
    <property type="term" value="P:proteolysis involved in protein catabolic process"/>
    <property type="evidence" value="ECO:0007669"/>
    <property type="project" value="TreeGrafter"/>
</dbReference>
<feature type="binding site" evidence="7">
    <location>
        <position position="174"/>
    </location>
    <ligand>
        <name>Zn(2+)</name>
        <dbReference type="ChEBI" id="CHEBI:29105"/>
        <label>2</label>
    </ligand>
</feature>
<dbReference type="GO" id="GO:0004181">
    <property type="term" value="F:metallocarboxypeptidase activity"/>
    <property type="evidence" value="ECO:0007669"/>
    <property type="project" value="InterPro"/>
</dbReference>
<keyword evidence="4" id="KW-0378">Hydrolase</keyword>
<feature type="compositionally biased region" description="Pro residues" evidence="8">
    <location>
        <begin position="12"/>
        <end position="21"/>
    </location>
</feature>
<evidence type="ECO:0000256" key="7">
    <source>
        <dbReference type="PIRSR" id="PIRSR037217-2"/>
    </source>
</evidence>
<dbReference type="GO" id="GO:0000328">
    <property type="term" value="C:fungal-type vacuole lumen"/>
    <property type="evidence" value="ECO:0007669"/>
    <property type="project" value="TreeGrafter"/>
</dbReference>
<dbReference type="PIRSF" id="PIRSF037217">
    <property type="entry name" value="Carboxypeptidase_S"/>
    <property type="match status" value="1"/>
</dbReference>
<evidence type="ECO:0000256" key="8">
    <source>
        <dbReference type="SAM" id="MobiDB-lite"/>
    </source>
</evidence>
<accession>A0A427Y1J3</accession>
<protein>
    <submittedName>
        <fullName evidence="9">Uncharacterized protein</fullName>
    </submittedName>
</protein>
<dbReference type="OrthoDB" id="3064516at2759"/>
<gene>
    <name evidence="9" type="ORF">EHS24_006479</name>
</gene>
<comment type="similarity">
    <text evidence="1">Belongs to the peptidase M20A family.</text>
</comment>
<dbReference type="PANTHER" id="PTHR45962">
    <property type="entry name" value="N-FATTY-ACYL-AMINO ACID SYNTHASE/HYDROLASE PM20D1"/>
    <property type="match status" value="1"/>
</dbReference>
<name>A0A427Y1J3_9TREE</name>
<evidence type="ECO:0000256" key="5">
    <source>
        <dbReference type="ARBA" id="ARBA00022833"/>
    </source>
</evidence>
<dbReference type="InterPro" id="IPR002933">
    <property type="entry name" value="Peptidase_M20"/>
</dbReference>
<dbReference type="InterPro" id="IPR047177">
    <property type="entry name" value="Pept_M20A"/>
</dbReference>
<dbReference type="InterPro" id="IPR017141">
    <property type="entry name" value="Pept_M20_carboxypep"/>
</dbReference>
<comment type="caution">
    <text evidence="9">The sequence shown here is derived from an EMBL/GenBank/DDBJ whole genome shotgun (WGS) entry which is preliminary data.</text>
</comment>
<feature type="binding site" evidence="7">
    <location>
        <position position="245"/>
    </location>
    <ligand>
        <name>Zn(2+)</name>
        <dbReference type="ChEBI" id="CHEBI:29105"/>
        <label>1</label>
    </ligand>
</feature>
<keyword evidence="3 7" id="KW-0479">Metal-binding</keyword>
<keyword evidence="2" id="KW-0645">Protease</keyword>
<dbReference type="EMBL" id="RSCE01000003">
    <property type="protein sequence ID" value="RSH84932.1"/>
    <property type="molecule type" value="Genomic_DNA"/>
</dbReference>
<feature type="binding site" evidence="7">
    <location>
        <position position="273"/>
    </location>
    <ligand>
        <name>Zn(2+)</name>
        <dbReference type="ChEBI" id="CHEBI:29105"/>
        <label>2</label>
    </ligand>
</feature>
<dbReference type="Gene3D" id="3.40.630.10">
    <property type="entry name" value="Zn peptidases"/>
    <property type="match status" value="1"/>
</dbReference>
<evidence type="ECO:0000256" key="1">
    <source>
        <dbReference type="ARBA" id="ARBA00006247"/>
    </source>
</evidence>